<dbReference type="AlphaFoldDB" id="A0A2N0Z007"/>
<dbReference type="OrthoDB" id="2916816at2"/>
<evidence type="ECO:0000313" key="1">
    <source>
        <dbReference type="EMBL" id="PKG22853.1"/>
    </source>
</evidence>
<evidence type="ECO:0000313" key="2">
    <source>
        <dbReference type="Proteomes" id="UP000233375"/>
    </source>
</evidence>
<dbReference type="EMBL" id="PISE01000031">
    <property type="protein sequence ID" value="PKG22853.1"/>
    <property type="molecule type" value="Genomic_DNA"/>
</dbReference>
<protein>
    <submittedName>
        <fullName evidence="1">Uncharacterized protein</fullName>
    </submittedName>
</protein>
<gene>
    <name evidence="1" type="ORF">CWS01_14295</name>
</gene>
<dbReference type="Proteomes" id="UP000233375">
    <property type="component" value="Unassembled WGS sequence"/>
</dbReference>
<keyword evidence="2" id="KW-1185">Reference proteome</keyword>
<comment type="caution">
    <text evidence="1">The sequence shown here is derived from an EMBL/GenBank/DDBJ whole genome shotgun (WGS) entry which is preliminary data.</text>
</comment>
<proteinExistence type="predicted"/>
<reference evidence="1 2" key="1">
    <citation type="journal article" date="2003" name="Int. J. Syst. Evol. Microbiol.">
        <title>Bacillus nealsonii sp. nov., isolated from a spacecraft-assembly facility, whose spores are gamma-radiation resistant.</title>
        <authorList>
            <person name="Venkateswaran K."/>
            <person name="Kempf M."/>
            <person name="Chen F."/>
            <person name="Satomi M."/>
            <person name="Nicholson W."/>
            <person name="Kern R."/>
        </authorList>
    </citation>
    <scope>NUCLEOTIDE SEQUENCE [LARGE SCALE GENOMIC DNA]</scope>
    <source>
        <strain evidence="1 2">FO-92</strain>
    </source>
</reference>
<accession>A0A2N0Z007</accession>
<sequence length="95" mass="11629">MQHDIQNELKQMIHSYKYKPYLPFWGEVYFILYKFKKNIKEEQKTNLFLYKTKAATPVFYLPDDGKICIELPEFKIIITEEEFIDNLLKGRFWPE</sequence>
<name>A0A2N0Z007_9BACI</name>
<dbReference type="RefSeq" id="WP_101177874.1">
    <property type="nucleotide sequence ID" value="NZ_PISE01000031.1"/>
</dbReference>
<organism evidence="1 2">
    <name type="scientific">Niallia nealsonii</name>
    <dbReference type="NCBI Taxonomy" id="115979"/>
    <lineage>
        <taxon>Bacteria</taxon>
        <taxon>Bacillati</taxon>
        <taxon>Bacillota</taxon>
        <taxon>Bacilli</taxon>
        <taxon>Bacillales</taxon>
        <taxon>Bacillaceae</taxon>
        <taxon>Niallia</taxon>
    </lineage>
</organism>